<dbReference type="InterPro" id="IPR013783">
    <property type="entry name" value="Ig-like_fold"/>
</dbReference>
<reference evidence="3" key="1">
    <citation type="thesis" date="2021" institute="BYU ScholarsArchive" country="Provo, UT, USA">
        <title>Applications of and Algorithms for Genome Assembly and Genomic Analyses with an Emphasis on Marine Teleosts.</title>
        <authorList>
            <person name="Pickett B.D."/>
        </authorList>
    </citation>
    <scope>NUCLEOTIDE SEQUENCE</scope>
    <source>
        <strain evidence="3">HI-2016</strain>
    </source>
</reference>
<dbReference type="Pfam" id="PF07686">
    <property type="entry name" value="V-set"/>
    <property type="match status" value="1"/>
</dbReference>
<dbReference type="Pfam" id="PF07654">
    <property type="entry name" value="C1-set"/>
    <property type="match status" value="1"/>
</dbReference>
<feature type="domain" description="Ig-like" evidence="2">
    <location>
        <begin position="254"/>
        <end position="356"/>
    </location>
</feature>
<dbReference type="AlphaFoldDB" id="A0A8T2PK92"/>
<dbReference type="SMART" id="SM00407">
    <property type="entry name" value="IGc1"/>
    <property type="match status" value="1"/>
</dbReference>
<sequence>MPLSVSDDVLSESQSLQEIGWLPCELVEEYNQPDSSGNIETHYKRRNAVLQFSHPGDSAVNPDSITFFVMASKVNMRKYVQAGVEEVQCDIHRYNAGGIEARWPGPGAQEHDRWFTCTLRHSGGLFILTTFLRYTPTVAQADDPKWVIEDRDRLITTAAMLVMTRSPSVEVGLLREQSLHCQFVVDHKQPELVLEWRVQKRGERSKLFSYSSRSGQSEGAGVSLKDIAAGLGSLRLPATTLANEGTYICSVYVPPLYGSHDLALHIVGQEQKVVCEAQGYYPLDVQMDWLREQRGRGQLPEVLKNVLFSSHRHHQDGTYSLSAFFLLRPTATDSGYTYTCRVSHRSLRTPVRKSFTLAVTGSHTEKVLLKKQSSKRYEASK</sequence>
<dbReference type="EMBL" id="JAFBMS010000005">
    <property type="protein sequence ID" value="KAG9352719.1"/>
    <property type="molecule type" value="Genomic_DNA"/>
</dbReference>
<gene>
    <name evidence="3" type="ORF">JZ751_021133</name>
</gene>
<evidence type="ECO:0000259" key="2">
    <source>
        <dbReference type="PROSITE" id="PS50835"/>
    </source>
</evidence>
<feature type="domain" description="Ig-like" evidence="2">
    <location>
        <begin position="144"/>
        <end position="251"/>
    </location>
</feature>
<comment type="caution">
    <text evidence="3">The sequence shown here is derived from an EMBL/GenBank/DDBJ whole genome shotgun (WGS) entry which is preliminary data.</text>
</comment>
<keyword evidence="1" id="KW-0393">Immunoglobulin domain</keyword>
<evidence type="ECO:0000313" key="4">
    <source>
        <dbReference type="Proteomes" id="UP000824540"/>
    </source>
</evidence>
<name>A0A8T2PK92_9TELE</name>
<evidence type="ECO:0000313" key="3">
    <source>
        <dbReference type="EMBL" id="KAG9352719.1"/>
    </source>
</evidence>
<dbReference type="SUPFAM" id="SSF48726">
    <property type="entry name" value="Immunoglobulin"/>
    <property type="match status" value="2"/>
</dbReference>
<keyword evidence="4" id="KW-1185">Reference proteome</keyword>
<dbReference type="OrthoDB" id="354769at2759"/>
<dbReference type="Gene3D" id="2.60.40.10">
    <property type="entry name" value="Immunoglobulins"/>
    <property type="match status" value="3"/>
</dbReference>
<protein>
    <recommendedName>
        <fullName evidence="2">Ig-like domain-containing protein</fullName>
    </recommendedName>
</protein>
<evidence type="ECO:0000256" key="1">
    <source>
        <dbReference type="ARBA" id="ARBA00023319"/>
    </source>
</evidence>
<dbReference type="InterPro" id="IPR013106">
    <property type="entry name" value="Ig_V-set"/>
</dbReference>
<proteinExistence type="predicted"/>
<accession>A0A8T2PK92</accession>
<dbReference type="Proteomes" id="UP000824540">
    <property type="component" value="Unassembled WGS sequence"/>
</dbReference>
<dbReference type="PROSITE" id="PS00290">
    <property type="entry name" value="IG_MHC"/>
    <property type="match status" value="1"/>
</dbReference>
<dbReference type="InterPro" id="IPR003006">
    <property type="entry name" value="Ig/MHC_CS"/>
</dbReference>
<dbReference type="InterPro" id="IPR007110">
    <property type="entry name" value="Ig-like_dom"/>
</dbReference>
<dbReference type="InterPro" id="IPR003597">
    <property type="entry name" value="Ig_C1-set"/>
</dbReference>
<dbReference type="InterPro" id="IPR050380">
    <property type="entry name" value="Immune_Resp_Modulators"/>
</dbReference>
<dbReference type="PROSITE" id="PS50835">
    <property type="entry name" value="IG_LIKE"/>
    <property type="match status" value="2"/>
</dbReference>
<dbReference type="PANTHER" id="PTHR23411">
    <property type="entry name" value="TAPASIN"/>
    <property type="match status" value="1"/>
</dbReference>
<dbReference type="InterPro" id="IPR036179">
    <property type="entry name" value="Ig-like_dom_sf"/>
</dbReference>
<organism evidence="3 4">
    <name type="scientific">Albula glossodonta</name>
    <name type="common">roundjaw bonefish</name>
    <dbReference type="NCBI Taxonomy" id="121402"/>
    <lineage>
        <taxon>Eukaryota</taxon>
        <taxon>Metazoa</taxon>
        <taxon>Chordata</taxon>
        <taxon>Craniata</taxon>
        <taxon>Vertebrata</taxon>
        <taxon>Euteleostomi</taxon>
        <taxon>Actinopterygii</taxon>
        <taxon>Neopterygii</taxon>
        <taxon>Teleostei</taxon>
        <taxon>Albuliformes</taxon>
        <taxon>Albulidae</taxon>
        <taxon>Albula</taxon>
    </lineage>
</organism>